<feature type="domain" description="PilY1 beta-propeller" evidence="3">
    <location>
        <begin position="18"/>
        <end position="184"/>
    </location>
</feature>
<dbReference type="InterPro" id="IPR028994">
    <property type="entry name" value="Integrin_alpha_N"/>
</dbReference>
<sequence length="234" mass="24184">MDATKVLWDKTSQDVTTDKNMGYVLGAVRIRKGNGGKTYALVPNGIDSPNGTATLYAYELDANGGIVATRELIADPGSGNGLMSLGLADLNGDGLLDVVYGGDLLGNIWRWDFSGSTPSAAVKLFQAVDASNAPQPITGGLSVGRSSTGTVFVGFGTGRFISSTDVPGTTSQTQSLYGIIDSGAAITGGRSKLQARTIPYSGTTAKGESARGFETYSPLSADKSGWYVDLPPPE</sequence>
<accession>A0ABR5NFE0</accession>
<evidence type="ECO:0000256" key="1">
    <source>
        <dbReference type="ARBA" id="ARBA00022723"/>
    </source>
</evidence>
<gene>
    <name evidence="4" type="ORF">ABB22_17490</name>
</gene>
<dbReference type="SUPFAM" id="SSF69318">
    <property type="entry name" value="Integrin alpha N-terminal domain"/>
    <property type="match status" value="1"/>
</dbReference>
<evidence type="ECO:0000313" key="4">
    <source>
        <dbReference type="EMBL" id="KRG53303.1"/>
    </source>
</evidence>
<dbReference type="EMBL" id="LDJG01000060">
    <property type="protein sequence ID" value="KRG53303.1"/>
    <property type="molecule type" value="Genomic_DNA"/>
</dbReference>
<feature type="non-terminal residue" evidence="4">
    <location>
        <position position="234"/>
    </location>
</feature>
<name>A0ABR5NFE0_9GAMM</name>
<keyword evidence="1" id="KW-0479">Metal-binding</keyword>
<comment type="caution">
    <text evidence="4">The sequence shown here is derived from an EMBL/GenBank/DDBJ whole genome shotgun (WGS) entry which is preliminary data.</text>
</comment>
<evidence type="ECO:0000256" key="2">
    <source>
        <dbReference type="ARBA" id="ARBA00022837"/>
    </source>
</evidence>
<evidence type="ECO:0000259" key="3">
    <source>
        <dbReference type="Pfam" id="PF05567"/>
    </source>
</evidence>
<keyword evidence="5" id="KW-1185">Reference proteome</keyword>
<reference evidence="4 5" key="1">
    <citation type="submission" date="2015-05" db="EMBL/GenBank/DDBJ databases">
        <title>Genome sequencing and analysis of members of genus Stenotrophomonas.</title>
        <authorList>
            <person name="Patil P.P."/>
            <person name="Midha S."/>
            <person name="Patil P.B."/>
        </authorList>
    </citation>
    <scope>NUCLEOTIDE SEQUENCE [LARGE SCALE GENOMIC DNA]</scope>
    <source>
        <strain evidence="4 5">DSM 12575</strain>
    </source>
</reference>
<proteinExistence type="predicted"/>
<keyword evidence="2" id="KW-0106">Calcium</keyword>
<dbReference type="Pfam" id="PF05567">
    <property type="entry name" value="T4P_PilY1"/>
    <property type="match status" value="1"/>
</dbReference>
<dbReference type="InterPro" id="IPR008707">
    <property type="entry name" value="B-propeller_PilY1"/>
</dbReference>
<organism evidence="4 5">
    <name type="scientific">Stenotrophomonas nitritireducens</name>
    <dbReference type="NCBI Taxonomy" id="83617"/>
    <lineage>
        <taxon>Bacteria</taxon>
        <taxon>Pseudomonadati</taxon>
        <taxon>Pseudomonadota</taxon>
        <taxon>Gammaproteobacteria</taxon>
        <taxon>Lysobacterales</taxon>
        <taxon>Lysobacteraceae</taxon>
        <taxon>Stenotrophomonas</taxon>
    </lineage>
</organism>
<evidence type="ECO:0000313" key="5">
    <source>
        <dbReference type="Proteomes" id="UP000050902"/>
    </source>
</evidence>
<protein>
    <recommendedName>
        <fullName evidence="3">PilY1 beta-propeller domain-containing protein</fullName>
    </recommendedName>
</protein>
<dbReference type="Proteomes" id="UP000050902">
    <property type="component" value="Unassembled WGS sequence"/>
</dbReference>